<dbReference type="AlphaFoldDB" id="A0A4R2L783"/>
<organism evidence="1 2">
    <name type="scientific">Chromatocurvus halotolerans</name>
    <dbReference type="NCBI Taxonomy" id="1132028"/>
    <lineage>
        <taxon>Bacteria</taxon>
        <taxon>Pseudomonadati</taxon>
        <taxon>Pseudomonadota</taxon>
        <taxon>Gammaproteobacteria</taxon>
        <taxon>Cellvibrionales</taxon>
        <taxon>Halieaceae</taxon>
        <taxon>Chromatocurvus</taxon>
    </lineage>
</organism>
<name>A0A4R2L783_9GAMM</name>
<evidence type="ECO:0008006" key="3">
    <source>
        <dbReference type="Google" id="ProtNLM"/>
    </source>
</evidence>
<sequence>MTNAHQPHQTTEASPRWRQLVESANAEFRNGRLQRSAELYARAARVLDKELAGQRLTAAFLLAKVITLQNWAAALARLGDLGAADLTYRRAHGLVREITQDSQQPPQLRAIALRQCKVTLAEWSAMHDRCGPWEGRVLH</sequence>
<gene>
    <name evidence="1" type="ORF">EV688_101345</name>
</gene>
<comment type="caution">
    <text evidence="1">The sequence shown here is derived from an EMBL/GenBank/DDBJ whole genome shotgun (WGS) entry which is preliminary data.</text>
</comment>
<evidence type="ECO:0000313" key="1">
    <source>
        <dbReference type="EMBL" id="TCO78528.1"/>
    </source>
</evidence>
<protein>
    <recommendedName>
        <fullName evidence="3">Tetratricopeptide repeat protein</fullName>
    </recommendedName>
</protein>
<evidence type="ECO:0000313" key="2">
    <source>
        <dbReference type="Proteomes" id="UP000294980"/>
    </source>
</evidence>
<accession>A0A4R2L783</accession>
<dbReference type="EMBL" id="SLWX01000001">
    <property type="protein sequence ID" value="TCO78528.1"/>
    <property type="molecule type" value="Genomic_DNA"/>
</dbReference>
<keyword evidence="2" id="KW-1185">Reference proteome</keyword>
<dbReference type="Proteomes" id="UP000294980">
    <property type="component" value="Unassembled WGS sequence"/>
</dbReference>
<dbReference type="RefSeq" id="WP_131917527.1">
    <property type="nucleotide sequence ID" value="NZ_QQSW01000006.1"/>
</dbReference>
<proteinExistence type="predicted"/>
<reference evidence="1 2" key="1">
    <citation type="submission" date="2019-03" db="EMBL/GenBank/DDBJ databases">
        <title>Genomic Encyclopedia of Type Strains, Phase IV (KMG-IV): sequencing the most valuable type-strain genomes for metagenomic binning, comparative biology and taxonomic classification.</title>
        <authorList>
            <person name="Goeker M."/>
        </authorList>
    </citation>
    <scope>NUCLEOTIDE SEQUENCE [LARGE SCALE GENOMIC DNA]</scope>
    <source>
        <strain evidence="1 2">DSM 23344</strain>
    </source>
</reference>